<dbReference type="Gene3D" id="3.40.50.1110">
    <property type="entry name" value="SGNH hydrolase"/>
    <property type="match status" value="1"/>
</dbReference>
<accession>A0A428T7U6</accession>
<keyword evidence="2" id="KW-1185">Reference proteome</keyword>
<comment type="caution">
    <text evidence="1">The sequence shown here is derived from an EMBL/GenBank/DDBJ whole genome shotgun (WGS) entry which is preliminary data.</text>
</comment>
<protein>
    <submittedName>
        <fullName evidence="1">Uncharacterized protein</fullName>
    </submittedName>
</protein>
<dbReference type="STRING" id="1325735.A0A428T7U6"/>
<evidence type="ECO:0000313" key="2">
    <source>
        <dbReference type="Proteomes" id="UP000287144"/>
    </source>
</evidence>
<dbReference type="EMBL" id="NKCK01000118">
    <property type="protein sequence ID" value="RSL98115.1"/>
    <property type="molecule type" value="Genomic_DNA"/>
</dbReference>
<proteinExistence type="predicted"/>
<dbReference type="InterPro" id="IPR036514">
    <property type="entry name" value="SGNH_hydro_sf"/>
</dbReference>
<evidence type="ECO:0000313" key="1">
    <source>
        <dbReference type="EMBL" id="RSL98115.1"/>
    </source>
</evidence>
<dbReference type="Proteomes" id="UP000287144">
    <property type="component" value="Unassembled WGS sequence"/>
</dbReference>
<reference evidence="1 2" key="1">
    <citation type="submission" date="2017-06" db="EMBL/GenBank/DDBJ databases">
        <title>Comparative genomic analysis of Ambrosia Fusariam Clade fungi.</title>
        <authorList>
            <person name="Stajich J.E."/>
            <person name="Carrillo J."/>
            <person name="Kijimoto T."/>
            <person name="Eskalen A."/>
            <person name="O'Donnell K."/>
            <person name="Kasson M."/>
        </authorList>
    </citation>
    <scope>NUCLEOTIDE SEQUENCE [LARGE SCALE GENOMIC DNA]</scope>
    <source>
        <strain evidence="1 2">NRRL62579</strain>
    </source>
</reference>
<sequence length="106" mass="12282">MFDRYAKFFSTTMTESCNKVSWSTWTEESHDYARNTEHLTVDLRKKMNDLVDLINEKLASAVEKAGSNVRFVDYDSTVGEIGGRYCEDGVDERTSKKKHQVWPHVL</sequence>
<name>A0A428T7U6_9HYPO</name>
<organism evidence="1 2">
    <name type="scientific">Fusarium oligoseptatum</name>
    <dbReference type="NCBI Taxonomy" id="2604345"/>
    <lineage>
        <taxon>Eukaryota</taxon>
        <taxon>Fungi</taxon>
        <taxon>Dikarya</taxon>
        <taxon>Ascomycota</taxon>
        <taxon>Pezizomycotina</taxon>
        <taxon>Sordariomycetes</taxon>
        <taxon>Hypocreomycetidae</taxon>
        <taxon>Hypocreales</taxon>
        <taxon>Nectriaceae</taxon>
        <taxon>Fusarium</taxon>
        <taxon>Fusarium solani species complex</taxon>
    </lineage>
</organism>
<gene>
    <name evidence="1" type="ORF">CEP52_010477</name>
</gene>
<dbReference type="AlphaFoldDB" id="A0A428T7U6"/>